<proteinExistence type="predicted"/>
<dbReference type="EMBL" id="BJZP01000002">
    <property type="protein sequence ID" value="GEO83586.1"/>
    <property type="molecule type" value="Genomic_DNA"/>
</dbReference>
<keyword evidence="2" id="KW-1185">Reference proteome</keyword>
<dbReference type="InterPro" id="IPR011053">
    <property type="entry name" value="Single_hybrid_motif"/>
</dbReference>
<sequence>MGNEWIEAILDLMQRHGIAEFEYEDADRHIITSAGVAAEATRSPRRPTPPPQACETLVAPHIGIFQAAHPRDGEDAALPRLVRCGEIVGYLKAGPLLRPAPSPSDGVLSRRLVDDGVLVGYGTPLFEFHRSQS</sequence>
<dbReference type="SUPFAM" id="SSF51230">
    <property type="entry name" value="Single hybrid motif"/>
    <property type="match status" value="1"/>
</dbReference>
<evidence type="ECO:0000313" key="1">
    <source>
        <dbReference type="EMBL" id="GEO83586.1"/>
    </source>
</evidence>
<protein>
    <submittedName>
        <fullName evidence="1">Biotin attachment protein</fullName>
    </submittedName>
</protein>
<comment type="caution">
    <text evidence="1">The sequence shown here is derived from an EMBL/GenBank/DDBJ whole genome shotgun (WGS) entry which is preliminary data.</text>
</comment>
<gene>
    <name evidence="1" type="ORF">RNA01_05180</name>
</gene>
<organism evidence="1 2">
    <name type="scientific">Ciceribacter naphthalenivorans</name>
    <dbReference type="NCBI Taxonomy" id="1118451"/>
    <lineage>
        <taxon>Bacteria</taxon>
        <taxon>Pseudomonadati</taxon>
        <taxon>Pseudomonadota</taxon>
        <taxon>Alphaproteobacteria</taxon>
        <taxon>Hyphomicrobiales</taxon>
        <taxon>Rhizobiaceae</taxon>
        <taxon>Ciceribacter</taxon>
    </lineage>
</organism>
<dbReference type="RefSeq" id="WP_147178397.1">
    <property type="nucleotide sequence ID" value="NZ_BJZP01000002.1"/>
</dbReference>
<dbReference type="OrthoDB" id="8228577at2"/>
<dbReference type="Proteomes" id="UP000321717">
    <property type="component" value="Unassembled WGS sequence"/>
</dbReference>
<dbReference type="AlphaFoldDB" id="A0A512HDR1"/>
<name>A0A512HDR1_9HYPH</name>
<evidence type="ECO:0000313" key="2">
    <source>
        <dbReference type="Proteomes" id="UP000321717"/>
    </source>
</evidence>
<reference evidence="1 2" key="1">
    <citation type="submission" date="2019-07" db="EMBL/GenBank/DDBJ databases">
        <title>Whole genome shotgun sequence of Rhizobium naphthalenivorans NBRC 107585.</title>
        <authorList>
            <person name="Hosoyama A."/>
            <person name="Uohara A."/>
            <person name="Ohji S."/>
            <person name="Ichikawa N."/>
        </authorList>
    </citation>
    <scope>NUCLEOTIDE SEQUENCE [LARGE SCALE GENOMIC DNA]</scope>
    <source>
        <strain evidence="1 2">NBRC 107585</strain>
    </source>
</reference>
<accession>A0A512HDR1</accession>